<dbReference type="PANTHER" id="PTHR30506:SF3">
    <property type="entry name" value="UPF0126 INNER MEMBRANE PROTEIN YADS-RELATED"/>
    <property type="match status" value="1"/>
</dbReference>
<evidence type="ECO:0000259" key="8">
    <source>
        <dbReference type="Pfam" id="PF03458"/>
    </source>
</evidence>
<keyword evidence="10" id="KW-1185">Reference proteome</keyword>
<feature type="transmembrane region" description="Helical" evidence="7">
    <location>
        <begin position="183"/>
        <end position="203"/>
    </location>
</feature>
<dbReference type="AlphaFoldDB" id="A0A7W8H8V6"/>
<name>A0A7W8H8V6_9FIRM</name>
<evidence type="ECO:0000256" key="4">
    <source>
        <dbReference type="ARBA" id="ARBA00022692"/>
    </source>
</evidence>
<dbReference type="RefSeq" id="WP_183772192.1">
    <property type="nucleotide sequence ID" value="NZ_JACHFW010000003.1"/>
</dbReference>
<feature type="transmembrane region" description="Helical" evidence="7">
    <location>
        <begin position="31"/>
        <end position="51"/>
    </location>
</feature>
<comment type="subcellular location">
    <subcellularLocation>
        <location evidence="1">Cell membrane</location>
        <topology evidence="1">Multi-pass membrane protein</topology>
    </subcellularLocation>
</comment>
<reference evidence="9 10" key="1">
    <citation type="submission" date="2020-08" db="EMBL/GenBank/DDBJ databases">
        <title>Genomic Encyclopedia of Type Strains, Phase IV (KMG-IV): sequencing the most valuable type-strain genomes for metagenomic binning, comparative biology and taxonomic classification.</title>
        <authorList>
            <person name="Goeker M."/>
        </authorList>
    </citation>
    <scope>NUCLEOTIDE SEQUENCE [LARGE SCALE GENOMIC DNA]</scope>
    <source>
        <strain evidence="9 10">DSM 106146</strain>
    </source>
</reference>
<sequence>MLAVYVIEIIGTVAFASSGAMIGIRKNMDIFGINVLAITTALGGGLIRDLVLGITPPNMFRDSSYAVVSILTACLLFLLFRLRRELLSGHFVETYEKWMNVMDAIGLGAFTVIGIDTALQKGYKSIFLLLFVGVITGIGGGMIRDIMAGNTPFVFIKHVYACASIAGAVACLIFRLFLGDTLAMIIAAALVVLIRLLAAHYRWNLPRIQ</sequence>
<proteinExistence type="inferred from homology"/>
<feature type="transmembrane region" description="Helical" evidence="7">
    <location>
        <begin position="101"/>
        <end position="119"/>
    </location>
</feature>
<dbReference type="Proteomes" id="UP000543642">
    <property type="component" value="Unassembled WGS sequence"/>
</dbReference>
<keyword evidence="3" id="KW-1003">Cell membrane</keyword>
<accession>A0A7W8H8V6</accession>
<dbReference type="EMBL" id="JACHFW010000003">
    <property type="protein sequence ID" value="MBB5263927.1"/>
    <property type="molecule type" value="Genomic_DNA"/>
</dbReference>
<evidence type="ECO:0000256" key="6">
    <source>
        <dbReference type="ARBA" id="ARBA00023136"/>
    </source>
</evidence>
<comment type="caution">
    <text evidence="9">The sequence shown here is derived from an EMBL/GenBank/DDBJ whole genome shotgun (WGS) entry which is preliminary data.</text>
</comment>
<evidence type="ECO:0000256" key="1">
    <source>
        <dbReference type="ARBA" id="ARBA00004651"/>
    </source>
</evidence>
<evidence type="ECO:0000256" key="2">
    <source>
        <dbReference type="ARBA" id="ARBA00008193"/>
    </source>
</evidence>
<keyword evidence="5 7" id="KW-1133">Transmembrane helix</keyword>
<feature type="domain" description="Glycine transporter" evidence="8">
    <location>
        <begin position="6"/>
        <end position="79"/>
    </location>
</feature>
<feature type="domain" description="Glycine transporter" evidence="8">
    <location>
        <begin position="101"/>
        <end position="174"/>
    </location>
</feature>
<dbReference type="PANTHER" id="PTHR30506">
    <property type="entry name" value="INNER MEMBRANE PROTEIN"/>
    <property type="match status" value="1"/>
</dbReference>
<evidence type="ECO:0000256" key="7">
    <source>
        <dbReference type="SAM" id="Phobius"/>
    </source>
</evidence>
<keyword evidence="6 7" id="KW-0472">Membrane</keyword>
<evidence type="ECO:0000313" key="9">
    <source>
        <dbReference type="EMBL" id="MBB5263927.1"/>
    </source>
</evidence>
<feature type="transmembrane region" description="Helical" evidence="7">
    <location>
        <begin position="155"/>
        <end position="177"/>
    </location>
</feature>
<protein>
    <submittedName>
        <fullName evidence="9">Putative membrane protein YeiH</fullName>
    </submittedName>
</protein>
<dbReference type="GO" id="GO:0005886">
    <property type="term" value="C:plasma membrane"/>
    <property type="evidence" value="ECO:0007669"/>
    <property type="project" value="UniProtKB-SubCell"/>
</dbReference>
<evidence type="ECO:0000256" key="5">
    <source>
        <dbReference type="ARBA" id="ARBA00022989"/>
    </source>
</evidence>
<evidence type="ECO:0000256" key="3">
    <source>
        <dbReference type="ARBA" id="ARBA00022475"/>
    </source>
</evidence>
<evidence type="ECO:0000313" key="10">
    <source>
        <dbReference type="Proteomes" id="UP000543642"/>
    </source>
</evidence>
<feature type="transmembrane region" description="Helical" evidence="7">
    <location>
        <begin position="6"/>
        <end position="24"/>
    </location>
</feature>
<organism evidence="9 10">
    <name type="scientific">Catenibacillus scindens</name>
    <dbReference type="NCBI Taxonomy" id="673271"/>
    <lineage>
        <taxon>Bacteria</taxon>
        <taxon>Bacillati</taxon>
        <taxon>Bacillota</taxon>
        <taxon>Clostridia</taxon>
        <taxon>Lachnospirales</taxon>
        <taxon>Lachnospiraceae</taxon>
        <taxon>Catenibacillus</taxon>
    </lineage>
</organism>
<feature type="transmembrane region" description="Helical" evidence="7">
    <location>
        <begin position="63"/>
        <end position="80"/>
    </location>
</feature>
<dbReference type="Pfam" id="PF03458">
    <property type="entry name" value="Gly_transporter"/>
    <property type="match status" value="2"/>
</dbReference>
<keyword evidence="4 7" id="KW-0812">Transmembrane</keyword>
<gene>
    <name evidence="9" type="ORF">HNP82_001032</name>
</gene>
<feature type="transmembrane region" description="Helical" evidence="7">
    <location>
        <begin position="125"/>
        <end position="143"/>
    </location>
</feature>
<comment type="similarity">
    <text evidence="2">Belongs to the UPF0126 family.</text>
</comment>
<dbReference type="InterPro" id="IPR005115">
    <property type="entry name" value="Gly_transporter"/>
</dbReference>